<dbReference type="Gene3D" id="3.40.50.10310">
    <property type="entry name" value="Creatininase"/>
    <property type="match status" value="1"/>
</dbReference>
<evidence type="ECO:0000256" key="4">
    <source>
        <dbReference type="ARBA" id="ARBA00022833"/>
    </source>
</evidence>
<evidence type="ECO:0000313" key="5">
    <source>
        <dbReference type="EMBL" id="SDQ31737.1"/>
    </source>
</evidence>
<dbReference type="Pfam" id="PF02633">
    <property type="entry name" value="Creatininase"/>
    <property type="match status" value="1"/>
</dbReference>
<organism evidence="5 6">
    <name type="scientific">Natronobacterium texcoconense</name>
    <dbReference type="NCBI Taxonomy" id="1095778"/>
    <lineage>
        <taxon>Archaea</taxon>
        <taxon>Methanobacteriati</taxon>
        <taxon>Methanobacteriota</taxon>
        <taxon>Stenosarchaea group</taxon>
        <taxon>Halobacteria</taxon>
        <taxon>Halobacteriales</taxon>
        <taxon>Natrialbaceae</taxon>
        <taxon>Natronobacterium</taxon>
    </lineage>
</organism>
<dbReference type="RefSeq" id="WP_211704961.1">
    <property type="nucleotide sequence ID" value="NZ_FNLC01000001.1"/>
</dbReference>
<dbReference type="GO" id="GO:0016811">
    <property type="term" value="F:hydrolase activity, acting on carbon-nitrogen (but not peptide) bonds, in linear amides"/>
    <property type="evidence" value="ECO:0007669"/>
    <property type="project" value="TreeGrafter"/>
</dbReference>
<sequence>MANDSDHTTPYRVAEMTWQEIEDALEETTTLLLPVGSTEQHGHHMPLGVDVYMPEAIGERVAESSPALLAPPIWYGVSPHHTFKPGTFTVSTETFQHYVFDICASAGEWGIENVLLLNGHYLAQDPELEIVVRRLREERGLEAFHVPLVNLFAEVAEEIRTAEVSFHASEFETSIMLELFPEFVHMDRAEAVDPPAESRPLTDYDALGENQVGWSLSAEDMTELTPTGNIGDPTVATAEKGEALVEAAVSGIRELVEDLESGNGSVAAP</sequence>
<evidence type="ECO:0000313" key="6">
    <source>
        <dbReference type="Proteomes" id="UP000198848"/>
    </source>
</evidence>
<reference evidence="6" key="1">
    <citation type="submission" date="2016-10" db="EMBL/GenBank/DDBJ databases">
        <authorList>
            <person name="Varghese N."/>
            <person name="Submissions S."/>
        </authorList>
    </citation>
    <scope>NUCLEOTIDE SEQUENCE [LARGE SCALE GENOMIC DNA]</scope>
    <source>
        <strain evidence="6">DSM 24767</strain>
    </source>
</reference>
<dbReference type="OrthoDB" id="46121at2157"/>
<keyword evidence="4" id="KW-0862">Zinc</keyword>
<evidence type="ECO:0000256" key="1">
    <source>
        <dbReference type="ARBA" id="ARBA00001947"/>
    </source>
</evidence>
<dbReference type="InterPro" id="IPR003785">
    <property type="entry name" value="Creatininase/forma_Hydrolase"/>
</dbReference>
<dbReference type="PANTHER" id="PTHR35005:SF1">
    <property type="entry name" value="2-AMINO-5-FORMYLAMINO-6-RIBOSYLAMINOPYRIMIDIN-4(3H)-ONE 5'-MONOPHOSPHATE DEFORMYLASE"/>
    <property type="match status" value="1"/>
</dbReference>
<dbReference type="GO" id="GO:0046872">
    <property type="term" value="F:metal ion binding"/>
    <property type="evidence" value="ECO:0007669"/>
    <property type="project" value="UniProtKB-KW"/>
</dbReference>
<evidence type="ECO:0000256" key="2">
    <source>
        <dbReference type="ARBA" id="ARBA00022723"/>
    </source>
</evidence>
<evidence type="ECO:0000256" key="3">
    <source>
        <dbReference type="ARBA" id="ARBA00022801"/>
    </source>
</evidence>
<keyword evidence="6" id="KW-1185">Reference proteome</keyword>
<dbReference type="SUPFAM" id="SSF102215">
    <property type="entry name" value="Creatininase"/>
    <property type="match status" value="1"/>
</dbReference>
<dbReference type="InterPro" id="IPR024087">
    <property type="entry name" value="Creatininase-like_sf"/>
</dbReference>
<dbReference type="STRING" id="1095778.SAMN04489842_0462"/>
<protein>
    <submittedName>
        <fullName evidence="5">Creatinine amidohydrolase</fullName>
    </submittedName>
</protein>
<accession>A0A1H0ZWB7</accession>
<keyword evidence="2" id="KW-0479">Metal-binding</keyword>
<dbReference type="GO" id="GO:0009231">
    <property type="term" value="P:riboflavin biosynthetic process"/>
    <property type="evidence" value="ECO:0007669"/>
    <property type="project" value="TreeGrafter"/>
</dbReference>
<dbReference type="PANTHER" id="PTHR35005">
    <property type="entry name" value="3-DEHYDRO-SCYLLO-INOSOSE HYDROLASE"/>
    <property type="match status" value="1"/>
</dbReference>
<dbReference type="Proteomes" id="UP000198848">
    <property type="component" value="Unassembled WGS sequence"/>
</dbReference>
<keyword evidence="3 5" id="KW-0378">Hydrolase</keyword>
<dbReference type="AlphaFoldDB" id="A0A1H0ZWB7"/>
<name>A0A1H0ZWB7_NATTX</name>
<proteinExistence type="predicted"/>
<comment type="cofactor">
    <cofactor evidence="1">
        <name>Zn(2+)</name>
        <dbReference type="ChEBI" id="CHEBI:29105"/>
    </cofactor>
</comment>
<gene>
    <name evidence="5" type="ORF">SAMN04489842_0462</name>
</gene>
<dbReference type="EMBL" id="FNLC01000001">
    <property type="protein sequence ID" value="SDQ31737.1"/>
    <property type="molecule type" value="Genomic_DNA"/>
</dbReference>